<dbReference type="GO" id="GO:0051287">
    <property type="term" value="F:NAD binding"/>
    <property type="evidence" value="ECO:0007669"/>
    <property type="project" value="UniProtKB-UniRule"/>
</dbReference>
<evidence type="ECO:0000256" key="8">
    <source>
        <dbReference type="ARBA" id="ARBA00023154"/>
    </source>
</evidence>
<dbReference type="GO" id="GO:0005829">
    <property type="term" value="C:cytosol"/>
    <property type="evidence" value="ECO:0007669"/>
    <property type="project" value="TreeGrafter"/>
</dbReference>
<feature type="binding site" evidence="9">
    <location>
        <position position="144"/>
    </location>
    <ligand>
        <name>(S)-2,3,4,5-tetrahydrodipicolinate</name>
        <dbReference type="ChEBI" id="CHEBI:16845"/>
    </ligand>
</feature>
<dbReference type="CDD" id="cd02274">
    <property type="entry name" value="DHDPR_N"/>
    <property type="match status" value="1"/>
</dbReference>
<keyword evidence="7 9" id="KW-0520">NAD</keyword>
<dbReference type="GO" id="GO:0009089">
    <property type="term" value="P:lysine biosynthetic process via diaminopimelate"/>
    <property type="evidence" value="ECO:0007669"/>
    <property type="project" value="UniProtKB-UniRule"/>
</dbReference>
<feature type="domain" description="Dihydrodipicolinate reductase N-terminal" evidence="11">
    <location>
        <begin position="3"/>
        <end position="113"/>
    </location>
</feature>
<evidence type="ECO:0000256" key="7">
    <source>
        <dbReference type="ARBA" id="ARBA00023027"/>
    </source>
</evidence>
<keyword evidence="2 9" id="KW-0963">Cytoplasm</keyword>
<comment type="pathway">
    <text evidence="9">Amino-acid biosynthesis; L-lysine biosynthesis via DAP pathway; (S)-tetrahydrodipicolinate from L-aspartate: step 4/4.</text>
</comment>
<evidence type="ECO:0000256" key="3">
    <source>
        <dbReference type="ARBA" id="ARBA00022605"/>
    </source>
</evidence>
<evidence type="ECO:0000256" key="6">
    <source>
        <dbReference type="ARBA" id="ARBA00023002"/>
    </source>
</evidence>
<gene>
    <name evidence="9 13" type="primary">dapB</name>
    <name evidence="13" type="ORF">PRVXH_001655</name>
</gene>
<feature type="binding site" evidence="9">
    <location>
        <begin position="153"/>
        <end position="154"/>
    </location>
    <ligand>
        <name>(S)-2,3,4,5-tetrahydrodipicolinate</name>
        <dbReference type="ChEBI" id="CHEBI:16845"/>
    </ligand>
</feature>
<evidence type="ECO:0000259" key="11">
    <source>
        <dbReference type="Pfam" id="PF01113"/>
    </source>
</evidence>
<dbReference type="EMBL" id="CP159485">
    <property type="protein sequence ID" value="XCI27736.1"/>
    <property type="molecule type" value="Genomic_DNA"/>
</dbReference>
<comment type="caution">
    <text evidence="9">Lacks conserved residue(s) required for the propagation of feature annotation.</text>
</comment>
<dbReference type="PROSITE" id="PS01298">
    <property type="entry name" value="DAPB"/>
    <property type="match status" value="1"/>
</dbReference>
<name>A0AAU8HQK6_9FIRM</name>
<dbReference type="RefSeq" id="WP_353892313.1">
    <property type="nucleotide sequence ID" value="NZ_CP159485.1"/>
</dbReference>
<keyword evidence="5 9" id="KW-0220">Diaminopimelate biosynthesis</keyword>
<evidence type="ECO:0000256" key="4">
    <source>
        <dbReference type="ARBA" id="ARBA00022857"/>
    </source>
</evidence>
<dbReference type="GO" id="GO:0016726">
    <property type="term" value="F:oxidoreductase activity, acting on CH or CH2 groups, NAD or NADP as acceptor"/>
    <property type="evidence" value="ECO:0007669"/>
    <property type="project" value="UniProtKB-UniRule"/>
</dbReference>
<dbReference type="InterPro" id="IPR000846">
    <property type="entry name" value="DapB_N"/>
</dbReference>
<dbReference type="Gene3D" id="3.30.360.10">
    <property type="entry name" value="Dihydrodipicolinate Reductase, domain 2"/>
    <property type="match status" value="1"/>
</dbReference>
<comment type="similarity">
    <text evidence="1 9">Belongs to the DapB family.</text>
</comment>
<dbReference type="Pfam" id="PF01113">
    <property type="entry name" value="DapB_N"/>
    <property type="match status" value="1"/>
</dbReference>
<dbReference type="InterPro" id="IPR023940">
    <property type="entry name" value="DHDPR_bac"/>
</dbReference>
<dbReference type="HAMAP" id="MF_00102">
    <property type="entry name" value="DapB"/>
    <property type="match status" value="1"/>
</dbReference>
<proteinExistence type="inferred from homology"/>
<dbReference type="GO" id="GO:0008839">
    <property type="term" value="F:4-hydroxy-tetrahydrodipicolinate reductase"/>
    <property type="evidence" value="ECO:0007669"/>
    <property type="project" value="UniProtKB-UniRule"/>
</dbReference>
<comment type="subcellular location">
    <subcellularLocation>
        <location evidence="9">Cytoplasm</location>
    </subcellularLocation>
</comment>
<dbReference type="NCBIfam" id="TIGR00036">
    <property type="entry name" value="dapB"/>
    <property type="match status" value="1"/>
</dbReference>
<feature type="binding site" evidence="9">
    <location>
        <begin position="86"/>
        <end position="88"/>
    </location>
    <ligand>
        <name>NAD(+)</name>
        <dbReference type="ChEBI" id="CHEBI:57540"/>
    </ligand>
</feature>
<comment type="caution">
    <text evidence="9">Was originally thought to be a dihydrodipicolinate reductase (DHDPR), catalyzing the conversion of dihydrodipicolinate to tetrahydrodipicolinate. However, it was shown in E.coli that the substrate of the enzymatic reaction is not dihydrodipicolinate (DHDP) but in fact (2S,4S)-4-hydroxy-2,3,4,5-tetrahydrodipicolinic acid (HTPA), the product released by the DapA-catalyzed reaction.</text>
</comment>
<dbReference type="PANTHER" id="PTHR20836">
    <property type="entry name" value="DIHYDRODIPICOLINATE REDUCTASE"/>
    <property type="match status" value="1"/>
</dbReference>
<dbReference type="GO" id="GO:0050661">
    <property type="term" value="F:NADP binding"/>
    <property type="evidence" value="ECO:0007669"/>
    <property type="project" value="UniProtKB-UniRule"/>
</dbReference>
<protein>
    <recommendedName>
        <fullName evidence="9 10">4-hydroxy-tetrahydrodipicolinate reductase</fullName>
        <shortName evidence="9">HTPA reductase</shortName>
        <ecNumber evidence="9 10">1.17.1.8</ecNumber>
    </recommendedName>
</protein>
<evidence type="ECO:0000313" key="13">
    <source>
        <dbReference type="EMBL" id="XCI27736.1"/>
    </source>
</evidence>
<keyword evidence="8 9" id="KW-0457">Lysine biosynthesis</keyword>
<dbReference type="InterPro" id="IPR022663">
    <property type="entry name" value="DapB_C"/>
</dbReference>
<feature type="binding site" evidence="9">
    <location>
        <begin position="110"/>
        <end position="113"/>
    </location>
    <ligand>
        <name>NAD(+)</name>
        <dbReference type="ChEBI" id="CHEBI:57540"/>
    </ligand>
</feature>
<feature type="domain" description="Dihydrodipicolinate reductase C-terminal" evidence="12">
    <location>
        <begin position="116"/>
        <end position="249"/>
    </location>
</feature>
<comment type="catalytic activity">
    <reaction evidence="9">
        <text>(S)-2,3,4,5-tetrahydrodipicolinate + NAD(+) + H2O = (2S,4S)-4-hydroxy-2,3,4,5-tetrahydrodipicolinate + NADH + H(+)</text>
        <dbReference type="Rhea" id="RHEA:35323"/>
        <dbReference type="ChEBI" id="CHEBI:15377"/>
        <dbReference type="ChEBI" id="CHEBI:15378"/>
        <dbReference type="ChEBI" id="CHEBI:16845"/>
        <dbReference type="ChEBI" id="CHEBI:57540"/>
        <dbReference type="ChEBI" id="CHEBI:57945"/>
        <dbReference type="ChEBI" id="CHEBI:67139"/>
        <dbReference type="EC" id="1.17.1.8"/>
    </reaction>
</comment>
<evidence type="ECO:0000259" key="12">
    <source>
        <dbReference type="Pfam" id="PF05173"/>
    </source>
</evidence>
<feature type="active site" description="Proton donor/acceptor" evidence="9">
    <location>
        <position position="143"/>
    </location>
</feature>
<dbReference type="Pfam" id="PF05173">
    <property type="entry name" value="DapB_C"/>
    <property type="match status" value="1"/>
</dbReference>
<evidence type="ECO:0000256" key="10">
    <source>
        <dbReference type="NCBIfam" id="TIGR00036"/>
    </source>
</evidence>
<dbReference type="FunFam" id="3.30.360.10:FF:000009">
    <property type="entry name" value="4-hydroxy-tetrahydrodipicolinate reductase"/>
    <property type="match status" value="1"/>
</dbReference>
<reference evidence="13" key="1">
    <citation type="journal article" date="2018" name="Antonie Van Leeuwenhoek">
        <title>Proteinivorax hydrogeniformans sp. nov., an anaerobic, haloalkaliphilic bacterium fermenting proteinaceous compounds with high hydrogen production.</title>
        <authorList>
            <person name="Boltyanskaya Y."/>
            <person name="Detkova E."/>
            <person name="Pimenov N."/>
            <person name="Kevbrin V."/>
        </authorList>
    </citation>
    <scope>NUCLEOTIDE SEQUENCE</scope>
    <source>
        <strain evidence="13">Z-710</strain>
    </source>
</reference>
<keyword evidence="4 9" id="KW-0521">NADP</keyword>
<evidence type="ECO:0000256" key="9">
    <source>
        <dbReference type="HAMAP-Rule" id="MF_00102"/>
    </source>
</evidence>
<evidence type="ECO:0000256" key="1">
    <source>
        <dbReference type="ARBA" id="ARBA00006642"/>
    </source>
</evidence>
<comment type="subunit">
    <text evidence="9">Homotetramer.</text>
</comment>
<organism evidence="13">
    <name type="scientific">Proteinivorax hydrogeniformans</name>
    <dbReference type="NCBI Taxonomy" id="1826727"/>
    <lineage>
        <taxon>Bacteria</taxon>
        <taxon>Bacillati</taxon>
        <taxon>Bacillota</taxon>
        <taxon>Clostridia</taxon>
        <taxon>Eubacteriales</taxon>
        <taxon>Proteinivoracaceae</taxon>
        <taxon>Proteinivorax</taxon>
    </lineage>
</organism>
<evidence type="ECO:0000256" key="2">
    <source>
        <dbReference type="ARBA" id="ARBA00022490"/>
    </source>
</evidence>
<sequence>MINTAIYGANGKMGQVLGKKIAENPNFSVACGVDKNTEKYQNNFPVYENPDSYKGELDLIIDFSHPSNLEQMLEFAKKRKVPTVIATTGYSEQQIASIKEASSEIPVLYSPNMSLGVNIVNTILSQYSKLLNDAHDIEIIEKHHNKKIDAPSGTALLFANTINKALDNSKEFNYGREGKNCPRNDKEIGIHTVRGGAISGEHNIIFAGDHEVIEIKHTALSKDVFALDALKAGQTIVNMPVGFYTMQDIFNL</sequence>
<keyword evidence="6 9" id="KW-0560">Oxidoreductase</keyword>
<dbReference type="EC" id="1.17.1.8" evidence="9 10"/>
<feature type="binding site" evidence="9">
    <location>
        <begin position="8"/>
        <end position="13"/>
    </location>
    <ligand>
        <name>NAD(+)</name>
        <dbReference type="ChEBI" id="CHEBI:57540"/>
    </ligand>
</feature>
<comment type="catalytic activity">
    <reaction evidence="9">
        <text>(S)-2,3,4,5-tetrahydrodipicolinate + NADP(+) + H2O = (2S,4S)-4-hydroxy-2,3,4,5-tetrahydrodipicolinate + NADPH + H(+)</text>
        <dbReference type="Rhea" id="RHEA:35331"/>
        <dbReference type="ChEBI" id="CHEBI:15377"/>
        <dbReference type="ChEBI" id="CHEBI:15378"/>
        <dbReference type="ChEBI" id="CHEBI:16845"/>
        <dbReference type="ChEBI" id="CHEBI:57783"/>
        <dbReference type="ChEBI" id="CHEBI:58349"/>
        <dbReference type="ChEBI" id="CHEBI:67139"/>
        <dbReference type="EC" id="1.17.1.8"/>
    </reaction>
</comment>
<comment type="function">
    <text evidence="9">Catalyzes the conversion of 4-hydroxy-tetrahydrodipicolinate (HTPA) to tetrahydrodipicolinate.</text>
</comment>
<dbReference type="GO" id="GO:0019877">
    <property type="term" value="P:diaminopimelate biosynthetic process"/>
    <property type="evidence" value="ECO:0007669"/>
    <property type="project" value="UniProtKB-UniRule"/>
</dbReference>
<evidence type="ECO:0000256" key="5">
    <source>
        <dbReference type="ARBA" id="ARBA00022915"/>
    </source>
</evidence>
<dbReference type="PIRSF" id="PIRSF000161">
    <property type="entry name" value="DHPR"/>
    <property type="match status" value="1"/>
</dbReference>
<dbReference type="Gene3D" id="3.40.50.720">
    <property type="entry name" value="NAD(P)-binding Rossmann-like Domain"/>
    <property type="match status" value="1"/>
</dbReference>
<dbReference type="PANTHER" id="PTHR20836:SF7">
    <property type="entry name" value="4-HYDROXY-TETRAHYDRODIPICOLINATE REDUCTASE"/>
    <property type="match status" value="1"/>
</dbReference>
<reference evidence="13" key="2">
    <citation type="submission" date="2024-06" db="EMBL/GenBank/DDBJ databases">
        <authorList>
            <person name="Petrova K.O."/>
            <person name="Toshchakov S.V."/>
            <person name="Boltjanskaja Y.V."/>
            <person name="Kevbrin V.V."/>
        </authorList>
    </citation>
    <scope>NUCLEOTIDE SEQUENCE</scope>
    <source>
        <strain evidence="13">Z-710</strain>
    </source>
</reference>
<dbReference type="SUPFAM" id="SSF55347">
    <property type="entry name" value="Glyceraldehyde-3-phosphate dehydrogenase-like, C-terminal domain"/>
    <property type="match status" value="1"/>
</dbReference>
<dbReference type="SUPFAM" id="SSF51735">
    <property type="entry name" value="NAD(P)-binding Rossmann-fold domains"/>
    <property type="match status" value="1"/>
</dbReference>
<accession>A0AAU8HQK6</accession>
<feature type="active site" description="Proton donor" evidence="9">
    <location>
        <position position="147"/>
    </location>
</feature>
<dbReference type="InterPro" id="IPR022664">
    <property type="entry name" value="DapB_N_CS"/>
</dbReference>
<dbReference type="AlphaFoldDB" id="A0AAU8HQK6"/>
<dbReference type="InterPro" id="IPR036291">
    <property type="entry name" value="NAD(P)-bd_dom_sf"/>
</dbReference>
<keyword evidence="3 9" id="KW-0028">Amino-acid biosynthesis</keyword>